<protein>
    <submittedName>
        <fullName evidence="1">Uncharacterized protein</fullName>
    </submittedName>
</protein>
<reference evidence="1" key="1">
    <citation type="submission" date="2018-02" db="EMBL/GenBank/DDBJ databases">
        <title>Rhizophora mucronata_Transcriptome.</title>
        <authorList>
            <person name="Meera S.P."/>
            <person name="Sreeshan A."/>
            <person name="Augustine A."/>
        </authorList>
    </citation>
    <scope>NUCLEOTIDE SEQUENCE</scope>
    <source>
        <tissue evidence="1">Leaf</tissue>
    </source>
</reference>
<dbReference type="AlphaFoldDB" id="A0A2P2QGF6"/>
<accession>A0A2P2QGF6</accession>
<evidence type="ECO:0000313" key="1">
    <source>
        <dbReference type="EMBL" id="MBX66130.1"/>
    </source>
</evidence>
<name>A0A2P2QGF6_RHIMU</name>
<sequence>MTDINMSLQWVHKQFT</sequence>
<proteinExistence type="predicted"/>
<organism evidence="1">
    <name type="scientific">Rhizophora mucronata</name>
    <name type="common">Asiatic mangrove</name>
    <dbReference type="NCBI Taxonomy" id="61149"/>
    <lineage>
        <taxon>Eukaryota</taxon>
        <taxon>Viridiplantae</taxon>
        <taxon>Streptophyta</taxon>
        <taxon>Embryophyta</taxon>
        <taxon>Tracheophyta</taxon>
        <taxon>Spermatophyta</taxon>
        <taxon>Magnoliopsida</taxon>
        <taxon>eudicotyledons</taxon>
        <taxon>Gunneridae</taxon>
        <taxon>Pentapetalae</taxon>
        <taxon>rosids</taxon>
        <taxon>fabids</taxon>
        <taxon>Malpighiales</taxon>
        <taxon>Rhizophoraceae</taxon>
        <taxon>Rhizophora</taxon>
    </lineage>
</organism>
<dbReference type="EMBL" id="GGEC01085646">
    <property type="protein sequence ID" value="MBX66130.1"/>
    <property type="molecule type" value="Transcribed_RNA"/>
</dbReference>